<gene>
    <name evidence="7" type="ORF">UV68_C0028G0006</name>
</gene>
<dbReference type="EMBL" id="LCFK01000028">
    <property type="protein sequence ID" value="KKS93054.1"/>
    <property type="molecule type" value="Genomic_DNA"/>
</dbReference>
<feature type="domain" description="Bacterial Ig-like" evidence="5">
    <location>
        <begin position="19"/>
        <end position="103"/>
    </location>
</feature>
<dbReference type="Pfam" id="PF24517">
    <property type="entry name" value="CBM96"/>
    <property type="match status" value="1"/>
</dbReference>
<organism evidence="7 8">
    <name type="scientific">Candidatus Collierbacteria bacterium GW2011_GWC2_43_12</name>
    <dbReference type="NCBI Taxonomy" id="1618390"/>
    <lineage>
        <taxon>Bacteria</taxon>
        <taxon>Candidatus Collieribacteriota</taxon>
    </lineage>
</organism>
<dbReference type="GO" id="GO:0005576">
    <property type="term" value="C:extracellular region"/>
    <property type="evidence" value="ECO:0007669"/>
    <property type="project" value="UniProtKB-SubCell"/>
</dbReference>
<dbReference type="InterPro" id="IPR039448">
    <property type="entry name" value="Beta_helix"/>
</dbReference>
<dbReference type="Pfam" id="PF13229">
    <property type="entry name" value="Beta_helix"/>
    <property type="match status" value="1"/>
</dbReference>
<feature type="domain" description="Right handed beta helix" evidence="4">
    <location>
        <begin position="393"/>
        <end position="545"/>
    </location>
</feature>
<protein>
    <submittedName>
        <fullName evidence="7">Parallel beta-helix repeat protein</fullName>
    </submittedName>
</protein>
<feature type="domain" description="Carbohydrate-binding module family 96" evidence="6">
    <location>
        <begin position="124"/>
        <end position="210"/>
    </location>
</feature>
<reference evidence="7 8" key="1">
    <citation type="journal article" date="2015" name="Nature">
        <title>rRNA introns, odd ribosomes, and small enigmatic genomes across a large radiation of phyla.</title>
        <authorList>
            <person name="Brown C.T."/>
            <person name="Hug L.A."/>
            <person name="Thomas B.C."/>
            <person name="Sharon I."/>
            <person name="Castelle C.J."/>
            <person name="Singh A."/>
            <person name="Wilkins M.J."/>
            <person name="Williams K.H."/>
            <person name="Banfield J.F."/>
        </authorList>
    </citation>
    <scope>NUCLEOTIDE SEQUENCE [LARGE SCALE GENOMIC DNA]</scope>
</reference>
<dbReference type="GO" id="GO:0016837">
    <property type="term" value="F:carbon-oxygen lyase activity, acting on polysaccharides"/>
    <property type="evidence" value="ECO:0007669"/>
    <property type="project" value="TreeGrafter"/>
</dbReference>
<dbReference type="Pfam" id="PF19078">
    <property type="entry name" value="Big_12"/>
    <property type="match status" value="1"/>
</dbReference>
<accession>A0A0G1D5U9</accession>
<dbReference type="NCBIfam" id="NF033679">
    <property type="entry name" value="DNRLRE_dom"/>
    <property type="match status" value="1"/>
</dbReference>
<dbReference type="InterPro" id="IPR012334">
    <property type="entry name" value="Pectin_lyas_fold"/>
</dbReference>
<sequence>MVFFSKKGILAGRTSWNSMAPTVTINSTEVSPTIANPIPITFALSNSSVDFTINSLTVSGGTAGNFSGSGTAYSCNITPDGTGPVLINIVANSFHDSVGRGNIASGEFGMGIIRSFTLQPDSSNDIDTFIYMNVPTTNYSTQGGQWIGYLNGTGIRRYLIKFDFSSIPDSAQNISATFTLYMEGESSSNSTHIGIYKLLRNWSLTESSWNYYSSGNAWQNQGGFGALDCEQTEYTGKDFAAVEAGGAKNIILTATTKADLGSNGWLLKTTNESVQDAYLFTSCNGATAANRPKITGTYQLNPAVPGGAEPGDYQYVVDGVNGNDETNGLYPNAWKTLTKAATTLTAGSVVYVRGGTYIEQITLDNDGTEANPIIFTNYPNETVIMNGDLTLGNGVRINGDWIQINNIEIKNFTGAGATAYGEHVTFDNIFVHHCGGAGIYLHGNYGTAKDCRSWYNSTVNENGASPTSWGSGLSVCRFPTGCTVQRCTVWNNWGEGISNFEAENTVFEDCVSYNNQIQYYISDSKGVIVRRNVAYCTSGNPISNYYTQWGFLVNDEKGFPVPLEINGVREWSSNNTIINNLAFDNNKNFGLAPQPSKNLTISNNTFINAESSCVFFYAGTLYENARFINNIIYQEGSYATTNNKPTNLNVSNNLWSKTPEGLGMLSGSDIVADPLFIGGTDTDPNSYKLQPSSPAKSAGVVEVATDFGGIIRSSPPTIGAWE</sequence>
<dbReference type="InterPro" id="IPR055372">
    <property type="entry name" value="CBM96"/>
</dbReference>
<evidence type="ECO:0000256" key="2">
    <source>
        <dbReference type="ARBA" id="ARBA00022525"/>
    </source>
</evidence>
<evidence type="ECO:0000313" key="8">
    <source>
        <dbReference type="Proteomes" id="UP000033980"/>
    </source>
</evidence>
<keyword evidence="2" id="KW-0964">Secreted</keyword>
<dbReference type="Gene3D" id="2.160.20.10">
    <property type="entry name" value="Single-stranded right-handed beta-helix, Pectin lyase-like"/>
    <property type="match status" value="1"/>
</dbReference>
<name>A0A0G1D5U9_9BACT</name>
<keyword evidence="3" id="KW-0732">Signal</keyword>
<evidence type="ECO:0000313" key="7">
    <source>
        <dbReference type="EMBL" id="KKS93054.1"/>
    </source>
</evidence>
<dbReference type="Proteomes" id="UP000033980">
    <property type="component" value="Unassembled WGS sequence"/>
</dbReference>
<dbReference type="AlphaFoldDB" id="A0A0G1D5U9"/>
<dbReference type="InterPro" id="IPR044048">
    <property type="entry name" value="Big_12"/>
</dbReference>
<evidence type="ECO:0000256" key="1">
    <source>
        <dbReference type="ARBA" id="ARBA00004613"/>
    </source>
</evidence>
<dbReference type="SMART" id="SM00710">
    <property type="entry name" value="PbH1"/>
    <property type="match status" value="6"/>
</dbReference>
<dbReference type="InterPro" id="IPR011050">
    <property type="entry name" value="Pectin_lyase_fold/virulence"/>
</dbReference>
<dbReference type="PANTHER" id="PTHR40088">
    <property type="entry name" value="PECTATE LYASE (EUROFUNG)"/>
    <property type="match status" value="1"/>
</dbReference>
<evidence type="ECO:0000259" key="5">
    <source>
        <dbReference type="Pfam" id="PF19078"/>
    </source>
</evidence>
<dbReference type="InterPro" id="IPR006626">
    <property type="entry name" value="PbH1"/>
</dbReference>
<dbReference type="SUPFAM" id="SSF51126">
    <property type="entry name" value="Pectin lyase-like"/>
    <property type="match status" value="1"/>
</dbReference>
<dbReference type="PANTHER" id="PTHR40088:SF2">
    <property type="entry name" value="SECRETED SUGAR HYDROLASE"/>
    <property type="match status" value="1"/>
</dbReference>
<evidence type="ECO:0000256" key="3">
    <source>
        <dbReference type="ARBA" id="ARBA00022729"/>
    </source>
</evidence>
<evidence type="ECO:0000259" key="4">
    <source>
        <dbReference type="Pfam" id="PF13229"/>
    </source>
</evidence>
<evidence type="ECO:0000259" key="6">
    <source>
        <dbReference type="Pfam" id="PF24517"/>
    </source>
</evidence>
<comment type="subcellular location">
    <subcellularLocation>
        <location evidence="1">Secreted</location>
    </subcellularLocation>
</comment>
<comment type="caution">
    <text evidence="7">The sequence shown here is derived from an EMBL/GenBank/DDBJ whole genome shotgun (WGS) entry which is preliminary data.</text>
</comment>
<proteinExistence type="predicted"/>
<dbReference type="InterPro" id="IPR052052">
    <property type="entry name" value="Polysaccharide_Lyase_9"/>
</dbReference>